<dbReference type="Gene3D" id="1.10.530.40">
    <property type="match status" value="1"/>
</dbReference>
<dbReference type="PROSITE" id="PS50222">
    <property type="entry name" value="EF_HAND_2"/>
    <property type="match status" value="1"/>
</dbReference>
<dbReference type="GO" id="GO:0009253">
    <property type="term" value="P:peptidoglycan catabolic process"/>
    <property type="evidence" value="ECO:0007669"/>
    <property type="project" value="InterPro"/>
</dbReference>
<dbReference type="InterPro" id="IPR023347">
    <property type="entry name" value="Lysozyme_dom_sf"/>
</dbReference>
<dbReference type="InterPro" id="IPR002048">
    <property type="entry name" value="EF_hand_dom"/>
</dbReference>
<dbReference type="SUPFAM" id="SSF53955">
    <property type="entry name" value="Lysozyme-like"/>
    <property type="match status" value="1"/>
</dbReference>
<dbReference type="Pfam" id="PF00959">
    <property type="entry name" value="Phage_lysozyme"/>
    <property type="match status" value="1"/>
</dbReference>
<sequence>MKICFPARKANGDNYATVDDMMKLILQEPHGSWLAGTNNMWHGGIHITNESAPGSVLTNETADTAVPLQFMAGGEVVAWRVNQDYLASTYMNKPLQYSSTFVLVKSTCTPDPEKKDNSLDFYSLYIGLAPLSAFAKHKLFQVTEKGDELHKRVYTGKEKAGDMAPVAEKHKLKTGDRVIVLRENTFDLNGQTQTFGLARVLNSKSEMTGKAFWMSLDPQYVTSVGEQMAHLPAWMQQAATQGTFDAVVKPATKLEVAAGDAVGYLAEDIAPDSMGGVEKSAFVHVEVLSTDSRMSDFLSNKAQVKSGPKYVHIHPESSVYARSGDTFTQTKGKVKKDIHKIIPQDKFHPFKDSSGKCWFDIGDGAWLNEADVDADINQYDLTKLGFSTFEEPSTSDMTKSLSEGWIKDGFTKIAEWVRPERGIQEKQVSDYYKALLRKMDSDNSGDLSGEELRHAVHFPEMDVRDISARMVVKHDSEWFGGSSHHRWKTFLKQMDPLCVSYVKQWFDDMEWMSKVDGFSSGAPVWHMHPVVFLNAISQTKKQEIIFPFRLKPKNDIEGVWKRYYWAASLSDSNASQAIFGRNRSGGSRKHAARDLYSEPLTEIVAISNGVVRNITPYYMGTWQITVEHTTSDGRHFYIRYGEVDHASIVVRNGEQVQQGAVLAKTGLMINSATGQHPGIIPGQTVYMLHFEYYPGNSDIPPPNNTPTLPFKRRNDLRDPIEILREGYRNTFDEGQSQSDDRIPISELNVSDKGKAFIKGWESFSSTAYNDSEGYCTIGYGHLIARDKCENIDLPDEFKNGITVTEADDLFESRIPGFVSELKSSVSSDLYQYEFDALISLLFNMGSMSKAPLLTAKLNQKDYAGAADEFSDITNGGVSGLVKRRQKERSLFLQGIYDSSH</sequence>
<dbReference type="Gene3D" id="2.70.70.10">
    <property type="entry name" value="Glucose Permease (Domain IIA)"/>
    <property type="match status" value="1"/>
</dbReference>
<keyword evidence="4" id="KW-0326">Glycosidase</keyword>
<evidence type="ECO:0000313" key="7">
    <source>
        <dbReference type="Proteomes" id="UP000514462"/>
    </source>
</evidence>
<dbReference type="PROSITE" id="PS00018">
    <property type="entry name" value="EF_HAND_1"/>
    <property type="match status" value="1"/>
</dbReference>
<feature type="domain" description="EF-hand" evidence="5">
    <location>
        <begin position="427"/>
        <end position="462"/>
    </location>
</feature>
<dbReference type="InterPro" id="IPR023346">
    <property type="entry name" value="Lysozyme-like_dom_sf"/>
</dbReference>
<protein>
    <recommendedName>
        <fullName evidence="4">Lysozyme</fullName>
        <ecNumber evidence="4">3.2.1.17</ecNumber>
    </recommendedName>
</protein>
<name>A0AAP9U814_KLEAE</name>
<dbReference type="PANTHER" id="PTHR38107">
    <property type="match status" value="1"/>
</dbReference>
<evidence type="ECO:0000256" key="1">
    <source>
        <dbReference type="ARBA" id="ARBA00022529"/>
    </source>
</evidence>
<keyword evidence="2 4" id="KW-0081">Bacteriolytic enzyme</keyword>
<comment type="similarity">
    <text evidence="4">Belongs to the glycosyl hydrolase 24 family.</text>
</comment>
<keyword evidence="1 4" id="KW-0929">Antimicrobial</keyword>
<proteinExistence type="inferred from homology"/>
<dbReference type="CDD" id="cd00737">
    <property type="entry name" value="lyz_endolysin_autolysin"/>
    <property type="match status" value="1"/>
</dbReference>
<organism evidence="6 7">
    <name type="scientific">Klebsiella aerogenes</name>
    <name type="common">Enterobacter aerogenes</name>
    <dbReference type="NCBI Taxonomy" id="548"/>
    <lineage>
        <taxon>Bacteria</taxon>
        <taxon>Pseudomonadati</taxon>
        <taxon>Pseudomonadota</taxon>
        <taxon>Gammaproteobacteria</taxon>
        <taxon>Enterobacterales</taxon>
        <taxon>Enterobacteriaceae</taxon>
        <taxon>Klebsiella/Raoultella group</taxon>
        <taxon>Klebsiella</taxon>
    </lineage>
</organism>
<dbReference type="InterPro" id="IPR016047">
    <property type="entry name" value="M23ase_b-sheet_dom"/>
</dbReference>
<dbReference type="EC" id="3.2.1.17" evidence="4"/>
<dbReference type="InterPro" id="IPR033907">
    <property type="entry name" value="Endolysin_autolysin"/>
</dbReference>
<comment type="catalytic activity">
    <reaction evidence="4">
        <text>Hydrolysis of (1-&gt;4)-beta-linkages between N-acetylmuramic acid and N-acetyl-D-glucosamine residues in a peptidoglycan and between N-acetyl-D-glucosamine residues in chitodextrins.</text>
        <dbReference type="EC" id="3.2.1.17"/>
    </reaction>
</comment>
<dbReference type="GO" id="GO:0016998">
    <property type="term" value="P:cell wall macromolecule catabolic process"/>
    <property type="evidence" value="ECO:0007669"/>
    <property type="project" value="InterPro"/>
</dbReference>
<dbReference type="GO" id="GO:0003796">
    <property type="term" value="F:lysozyme activity"/>
    <property type="evidence" value="ECO:0007669"/>
    <property type="project" value="UniProtKB-EC"/>
</dbReference>
<dbReference type="Pfam" id="PF01551">
    <property type="entry name" value="Peptidase_M23"/>
    <property type="match status" value="1"/>
</dbReference>
<dbReference type="RefSeq" id="WP_182015450.1">
    <property type="nucleotide sequence ID" value="NZ_CP055905.1"/>
</dbReference>
<evidence type="ECO:0000259" key="5">
    <source>
        <dbReference type="PROSITE" id="PS50222"/>
    </source>
</evidence>
<dbReference type="EMBL" id="CP055905">
    <property type="protein sequence ID" value="QMR43071.1"/>
    <property type="molecule type" value="Genomic_DNA"/>
</dbReference>
<dbReference type="PANTHER" id="PTHR38107:SF3">
    <property type="entry name" value="LYSOZYME RRRD-RELATED"/>
    <property type="match status" value="1"/>
</dbReference>
<evidence type="ECO:0000256" key="3">
    <source>
        <dbReference type="ARBA" id="ARBA00023200"/>
    </source>
</evidence>
<evidence type="ECO:0000256" key="4">
    <source>
        <dbReference type="RuleBase" id="RU003788"/>
    </source>
</evidence>
<keyword evidence="6" id="KW-0614">Plasmid</keyword>
<geneLocation type="plasmid" evidence="7">
    <name>prhbstw-00938_2</name>
</geneLocation>
<dbReference type="InterPro" id="IPR011055">
    <property type="entry name" value="Dup_hybrid_motif"/>
</dbReference>
<gene>
    <name evidence="6" type="ORF">HV331_26680</name>
</gene>
<dbReference type="CDD" id="cd12797">
    <property type="entry name" value="M23_peptidase"/>
    <property type="match status" value="1"/>
</dbReference>
<evidence type="ECO:0000256" key="2">
    <source>
        <dbReference type="ARBA" id="ARBA00022638"/>
    </source>
</evidence>
<dbReference type="InterPro" id="IPR002196">
    <property type="entry name" value="Glyco_hydro_24"/>
</dbReference>
<dbReference type="GO" id="GO:0042742">
    <property type="term" value="P:defense response to bacterium"/>
    <property type="evidence" value="ECO:0007669"/>
    <property type="project" value="UniProtKB-KW"/>
</dbReference>
<reference evidence="7" key="1">
    <citation type="submission" date="2020-06" db="EMBL/GenBank/DDBJ databases">
        <title>REHAB project genomes.</title>
        <authorList>
            <person name="Shaw L.P."/>
        </authorList>
    </citation>
    <scope>NUCLEOTIDE SEQUENCE [LARGE SCALE GENOMIC DNA]</scope>
    <source>
        <strain evidence="7">RHBSTW-00938</strain>
        <plasmid evidence="7">prhbstw-00938_2</plasmid>
    </source>
</reference>
<evidence type="ECO:0000313" key="6">
    <source>
        <dbReference type="EMBL" id="QMR43071.1"/>
    </source>
</evidence>
<dbReference type="AlphaFoldDB" id="A0AAP9U814"/>
<keyword evidence="3" id="KW-1035">Host cytoplasm</keyword>
<accession>A0AAP9U814</accession>
<dbReference type="InterPro" id="IPR051018">
    <property type="entry name" value="Bacteriophage_GH24"/>
</dbReference>
<dbReference type="Proteomes" id="UP000514462">
    <property type="component" value="Plasmid pRHBSTW-00938_2"/>
</dbReference>
<dbReference type="GO" id="GO:0031640">
    <property type="term" value="P:killing of cells of another organism"/>
    <property type="evidence" value="ECO:0007669"/>
    <property type="project" value="UniProtKB-KW"/>
</dbReference>
<dbReference type="SUPFAM" id="SSF51261">
    <property type="entry name" value="Duplicated hybrid motif"/>
    <property type="match status" value="1"/>
</dbReference>
<dbReference type="GO" id="GO:0005509">
    <property type="term" value="F:calcium ion binding"/>
    <property type="evidence" value="ECO:0007669"/>
    <property type="project" value="InterPro"/>
</dbReference>
<dbReference type="InterPro" id="IPR018247">
    <property type="entry name" value="EF_Hand_1_Ca_BS"/>
</dbReference>
<keyword evidence="4" id="KW-0378">Hydrolase</keyword>